<accession>A0A2A3LZ32</accession>
<gene>
    <name evidence="1" type="ORF">CMV24_23555</name>
</gene>
<evidence type="ECO:0000313" key="2">
    <source>
        <dbReference type="Proteomes" id="UP000218102"/>
    </source>
</evidence>
<dbReference type="EMBL" id="NTME01000033">
    <property type="protein sequence ID" value="PBJ93157.1"/>
    <property type="molecule type" value="Genomic_DNA"/>
</dbReference>
<sequence>MFESVSHSLVGAGAPAKQATRRMAPAPPVFAGLPAPTGSLLIQLGMCSSVGDHPALPGCAVAQQT</sequence>
<proteinExistence type="predicted"/>
<name>A0A2A3LZ32_PSEDL</name>
<dbReference type="AlphaFoldDB" id="A0A2A3LZ32"/>
<protein>
    <submittedName>
        <fullName evidence="1">Uncharacterized protein</fullName>
    </submittedName>
</protein>
<comment type="caution">
    <text evidence="1">The sequence shown here is derived from an EMBL/GenBank/DDBJ whole genome shotgun (WGS) entry which is preliminary data.</text>
</comment>
<evidence type="ECO:0000313" key="1">
    <source>
        <dbReference type="EMBL" id="PBJ93157.1"/>
    </source>
</evidence>
<dbReference type="Proteomes" id="UP000218102">
    <property type="component" value="Unassembled WGS sequence"/>
</dbReference>
<reference evidence="1 2" key="1">
    <citation type="submission" date="2017-09" db="EMBL/GenBank/DDBJ databases">
        <authorList>
            <person name="Ehlers B."/>
            <person name="Leendertz F.H."/>
        </authorList>
    </citation>
    <scope>NUCLEOTIDE SEQUENCE [LARGE SCALE GENOMIC DNA]</scope>
    <source>
        <strain evidence="1 2">DJ-1</strain>
    </source>
</reference>
<organism evidence="1 2">
    <name type="scientific">Pseudomonas plecoglossicida</name>
    <dbReference type="NCBI Taxonomy" id="70775"/>
    <lineage>
        <taxon>Bacteria</taxon>
        <taxon>Pseudomonadati</taxon>
        <taxon>Pseudomonadota</taxon>
        <taxon>Gammaproteobacteria</taxon>
        <taxon>Pseudomonadales</taxon>
        <taxon>Pseudomonadaceae</taxon>
        <taxon>Pseudomonas</taxon>
    </lineage>
</organism>